<feature type="non-terminal residue" evidence="3">
    <location>
        <position position="1"/>
    </location>
</feature>
<gene>
    <name evidence="3" type="primary">Palmd_0</name>
    <name evidence="3" type="ORF">GTO93_0008186</name>
</gene>
<evidence type="ECO:0000313" key="3">
    <source>
        <dbReference type="EMBL" id="MBN3273912.1"/>
    </source>
</evidence>
<dbReference type="PANTHER" id="PTHR18839:SF0">
    <property type="entry name" value="MITOTIC INTERACTOR AND SUBSTRATE OF PLK1 ISOFORM X1-RELATED"/>
    <property type="match status" value="1"/>
</dbReference>
<dbReference type="InterPro" id="IPR042779">
    <property type="entry name" value="MISP/MISP3-like"/>
</dbReference>
<evidence type="ECO:0000256" key="1">
    <source>
        <dbReference type="ARBA" id="ARBA00023054"/>
    </source>
</evidence>
<feature type="non-terminal residue" evidence="3">
    <location>
        <position position="866"/>
    </location>
</feature>
<feature type="region of interest" description="Disordered" evidence="2">
    <location>
        <begin position="348"/>
        <end position="387"/>
    </location>
</feature>
<reference evidence="3" key="1">
    <citation type="journal article" date="2021" name="Cell">
        <title>Tracing the genetic footprints of vertebrate landing in non-teleost ray-finned fishes.</title>
        <authorList>
            <person name="Bi X."/>
            <person name="Wang K."/>
            <person name="Yang L."/>
            <person name="Pan H."/>
            <person name="Jiang H."/>
            <person name="Wei Q."/>
            <person name="Fang M."/>
            <person name="Yu H."/>
            <person name="Zhu C."/>
            <person name="Cai Y."/>
            <person name="He Y."/>
            <person name="Gan X."/>
            <person name="Zeng H."/>
            <person name="Yu D."/>
            <person name="Zhu Y."/>
            <person name="Jiang H."/>
            <person name="Qiu Q."/>
            <person name="Yang H."/>
            <person name="Zhang Y.E."/>
            <person name="Wang W."/>
            <person name="Zhu M."/>
            <person name="He S."/>
            <person name="Zhang G."/>
        </authorList>
    </citation>
    <scope>NUCLEOTIDE SEQUENCE</scope>
    <source>
        <strain evidence="3">Pddl_001</strain>
    </source>
</reference>
<sequence length="866" mass="98454">KKSLREKWLMDGLSAQSPQEQEEIRKQAQDDQQQTKLLERNIHRMENEIKALEQHEVQISTKEGIILKRLKVFEKSPEDIIKRGTAEVKRTDGIELINNCSITQNLKEKEHKYHSATVTMETSQLSEMATESDCKMDSVETEKLENKDMFRESEDVSFHTEIKKTIQETEVETVIGEQESRKLTEITFQEEAVHADMDLEELHQTESVASSASDTTSSAGSVCETEIRHIEKEPGHQGQLDNDTMTVSSDCHVKEVKESVEHSTILENDLHEEMEDSALEHCIKEEALSDVSTEEVEASELIASLQEEIAAVSSDNEIDDKWRSIFTSTVNKENEDLFLGTNIQVKTTEQSVEETESNGPSPQEIKQETQREAPTTEKNNADVDNEFEGKREHVFQKEEDSNNSSSPLDIHQDELSEDNNKKVKEDPSQTFKQNPHPSHTSSHDPTKKIPKDYCVVEESQNENVDMEHVDFVVARKQWLKMEELTKCQSCNSPVKQSKCQGGHSFLHTPVRNIEKPVTSKENREAHKRQVKDVGVGSFDIMMGENLGKNDYQQILFSPSSEDSGLDDSSSRSTYDDTSLTATDTLVSPISNQETPIEKEIRQALEREVNLRRERGISQPVVSNEYMEIKTKPSLLHQGSDHPKGTTKQFAELQMQRDILLESLSHGPLYHELSAENVIILEHDSFLSPARQCRKDRPVSPVRKKQNEWPQETANVIILETSNLIIRSASEFCLSAAQDSQENTIHSNPFFKLRSRSSLSLVDQEIKIATQREEELQRQRASLYSDEKTGYSTVLASPNLLDPFSFDKAEMPLRCRSSPSSPMKSAFKNMDQSPLRCDNKFLEAAAGPRRKSEMALRWEAGIFTNNE</sequence>
<evidence type="ECO:0000313" key="4">
    <source>
        <dbReference type="Proteomes" id="UP001166093"/>
    </source>
</evidence>
<feature type="compositionally biased region" description="Polar residues" evidence="2">
    <location>
        <begin position="428"/>
        <end position="440"/>
    </location>
</feature>
<dbReference type="EMBL" id="JAAWVQ010035606">
    <property type="protein sequence ID" value="MBN3273912.1"/>
    <property type="molecule type" value="Genomic_DNA"/>
</dbReference>
<proteinExistence type="predicted"/>
<protein>
    <submittedName>
        <fullName evidence="3">PALMD protein</fullName>
    </submittedName>
</protein>
<dbReference type="InterPro" id="IPR004965">
    <property type="entry name" value="Paralemmin"/>
</dbReference>
<dbReference type="Proteomes" id="UP001166093">
    <property type="component" value="Unassembled WGS sequence"/>
</dbReference>
<organism evidence="3 4">
    <name type="scientific">Polyodon spathula</name>
    <name type="common">North American paddlefish</name>
    <name type="synonym">Squalus spathula</name>
    <dbReference type="NCBI Taxonomy" id="7913"/>
    <lineage>
        <taxon>Eukaryota</taxon>
        <taxon>Metazoa</taxon>
        <taxon>Chordata</taxon>
        <taxon>Craniata</taxon>
        <taxon>Vertebrata</taxon>
        <taxon>Euteleostomi</taxon>
        <taxon>Actinopterygii</taxon>
        <taxon>Chondrostei</taxon>
        <taxon>Acipenseriformes</taxon>
        <taxon>Polyodontidae</taxon>
        <taxon>Polyodon</taxon>
    </lineage>
</organism>
<feature type="compositionally biased region" description="Low complexity" evidence="2">
    <location>
        <begin position="557"/>
        <end position="580"/>
    </location>
</feature>
<keyword evidence="4" id="KW-1185">Reference proteome</keyword>
<accession>A0ABS2XI19</accession>
<feature type="compositionally biased region" description="Basic and acidic residues" evidence="2">
    <location>
        <begin position="365"/>
        <end position="387"/>
    </location>
</feature>
<keyword evidence="1" id="KW-0175">Coiled coil</keyword>
<feature type="compositionally biased region" description="Basic and acidic residues" evidence="2">
    <location>
        <begin position="418"/>
        <end position="427"/>
    </location>
</feature>
<dbReference type="PANTHER" id="PTHR18839">
    <property type="entry name" value="MITOTIC INTERACTOR AND SUBSTRATE OF PLK1 MISP FAMILY MEMBER"/>
    <property type="match status" value="1"/>
</dbReference>
<evidence type="ECO:0000256" key="2">
    <source>
        <dbReference type="SAM" id="MobiDB-lite"/>
    </source>
</evidence>
<comment type="caution">
    <text evidence="3">The sequence shown here is derived from an EMBL/GenBank/DDBJ whole genome shotgun (WGS) entry which is preliminary data.</text>
</comment>
<feature type="region of interest" description="Disordered" evidence="2">
    <location>
        <begin position="1"/>
        <end position="33"/>
    </location>
</feature>
<dbReference type="Pfam" id="PF03285">
    <property type="entry name" value="Paralemmin"/>
    <property type="match status" value="1"/>
</dbReference>
<name>A0ABS2XI19_POLSP</name>
<feature type="region of interest" description="Disordered" evidence="2">
    <location>
        <begin position="418"/>
        <end position="449"/>
    </location>
</feature>
<feature type="region of interest" description="Disordered" evidence="2">
    <location>
        <begin position="557"/>
        <end position="581"/>
    </location>
</feature>